<keyword evidence="5" id="KW-0804">Transcription</keyword>
<evidence type="ECO:0000256" key="6">
    <source>
        <dbReference type="ARBA" id="ARBA00023242"/>
    </source>
</evidence>
<dbReference type="PANTHER" id="PTHR47997:SF11">
    <property type="entry name" value="TRANSCRIPTION FACTOR LAF1"/>
    <property type="match status" value="1"/>
</dbReference>
<evidence type="ECO:0000313" key="11">
    <source>
        <dbReference type="Proteomes" id="UP001291926"/>
    </source>
</evidence>
<feature type="domain" description="Myb-like" evidence="8">
    <location>
        <begin position="10"/>
        <end position="75"/>
    </location>
</feature>
<evidence type="ECO:0000256" key="4">
    <source>
        <dbReference type="ARBA" id="ARBA00023125"/>
    </source>
</evidence>
<comment type="caution">
    <text evidence="10">The sequence shown here is derived from an EMBL/GenBank/DDBJ whole genome shotgun (WGS) entry which is preliminary data.</text>
</comment>
<evidence type="ECO:0000259" key="9">
    <source>
        <dbReference type="PROSITE" id="PS51294"/>
    </source>
</evidence>
<evidence type="ECO:0000256" key="5">
    <source>
        <dbReference type="ARBA" id="ARBA00023163"/>
    </source>
</evidence>
<keyword evidence="11" id="KW-1185">Reference proteome</keyword>
<feature type="region of interest" description="Disordered" evidence="7">
    <location>
        <begin position="235"/>
        <end position="254"/>
    </location>
</feature>
<reference evidence="10 11" key="1">
    <citation type="journal article" date="2023" name="bioRxiv">
        <title>Genome report: Whole genome sequence and annotation of Penstemon davidsonii.</title>
        <authorList>
            <person name="Ostevik K.L."/>
            <person name="Alabady M."/>
            <person name="Zhang M."/>
            <person name="Rausher M.D."/>
        </authorList>
    </citation>
    <scope>NUCLEOTIDE SEQUENCE [LARGE SCALE GENOMIC DNA]</scope>
    <source>
        <strain evidence="10">DNT005</strain>
        <tissue evidence="10">Whole leaf</tissue>
    </source>
</reference>
<comment type="subcellular location">
    <subcellularLocation>
        <location evidence="1">Nucleus</location>
    </subcellularLocation>
</comment>
<dbReference type="InterPro" id="IPR009057">
    <property type="entry name" value="Homeodomain-like_sf"/>
</dbReference>
<dbReference type="EMBL" id="JAYDYQ010001088">
    <property type="protein sequence ID" value="KAK4489546.1"/>
    <property type="molecule type" value="Genomic_DNA"/>
</dbReference>
<dbReference type="Pfam" id="PF00249">
    <property type="entry name" value="Myb_DNA-binding"/>
    <property type="match status" value="2"/>
</dbReference>
<dbReference type="CDD" id="cd00167">
    <property type="entry name" value="SANT"/>
    <property type="match status" value="1"/>
</dbReference>
<protein>
    <submittedName>
        <fullName evidence="10">Uncharacterized protein</fullName>
    </submittedName>
</protein>
<dbReference type="PROSITE" id="PS50090">
    <property type="entry name" value="MYB_LIKE"/>
    <property type="match status" value="1"/>
</dbReference>
<keyword evidence="6" id="KW-0539">Nucleus</keyword>
<keyword evidence="2" id="KW-0677">Repeat</keyword>
<dbReference type="Proteomes" id="UP001291926">
    <property type="component" value="Unassembled WGS sequence"/>
</dbReference>
<dbReference type="Gene3D" id="1.10.10.60">
    <property type="entry name" value="Homeodomain-like"/>
    <property type="match status" value="1"/>
</dbReference>
<dbReference type="PROSITE" id="PS51294">
    <property type="entry name" value="HTH_MYB"/>
    <property type="match status" value="1"/>
</dbReference>
<evidence type="ECO:0000256" key="2">
    <source>
        <dbReference type="ARBA" id="ARBA00022737"/>
    </source>
</evidence>
<keyword evidence="4" id="KW-0238">DNA-binding</keyword>
<dbReference type="SMART" id="SM00717">
    <property type="entry name" value="SANT"/>
    <property type="match status" value="1"/>
</dbReference>
<gene>
    <name evidence="10" type="ORF">RD792_005355</name>
</gene>
<name>A0ABR0DKU1_9LAMI</name>
<accession>A0ABR0DKU1</accession>
<dbReference type="SUPFAM" id="SSF46689">
    <property type="entry name" value="Homeodomain-like"/>
    <property type="match status" value="1"/>
</dbReference>
<proteinExistence type="predicted"/>
<dbReference type="InterPro" id="IPR051953">
    <property type="entry name" value="Plant_SW-associated_TFs"/>
</dbReference>
<dbReference type="InterPro" id="IPR001005">
    <property type="entry name" value="SANT/Myb"/>
</dbReference>
<evidence type="ECO:0000259" key="8">
    <source>
        <dbReference type="PROSITE" id="PS50090"/>
    </source>
</evidence>
<dbReference type="InterPro" id="IPR017930">
    <property type="entry name" value="Myb_dom"/>
</dbReference>
<organism evidence="10 11">
    <name type="scientific">Penstemon davidsonii</name>
    <dbReference type="NCBI Taxonomy" id="160366"/>
    <lineage>
        <taxon>Eukaryota</taxon>
        <taxon>Viridiplantae</taxon>
        <taxon>Streptophyta</taxon>
        <taxon>Embryophyta</taxon>
        <taxon>Tracheophyta</taxon>
        <taxon>Spermatophyta</taxon>
        <taxon>Magnoliopsida</taxon>
        <taxon>eudicotyledons</taxon>
        <taxon>Gunneridae</taxon>
        <taxon>Pentapetalae</taxon>
        <taxon>asterids</taxon>
        <taxon>lamiids</taxon>
        <taxon>Lamiales</taxon>
        <taxon>Plantaginaceae</taxon>
        <taxon>Cheloneae</taxon>
        <taxon>Penstemon</taxon>
    </lineage>
</organism>
<evidence type="ECO:0000256" key="1">
    <source>
        <dbReference type="ARBA" id="ARBA00004123"/>
    </source>
</evidence>
<feature type="domain" description="HTH myb-type" evidence="9">
    <location>
        <begin position="10"/>
        <end position="79"/>
    </location>
</feature>
<evidence type="ECO:0000256" key="3">
    <source>
        <dbReference type="ARBA" id="ARBA00023015"/>
    </source>
</evidence>
<dbReference type="PANTHER" id="PTHR47997">
    <property type="entry name" value="MYB DOMAIN PROTEIN 55"/>
    <property type="match status" value="1"/>
</dbReference>
<keyword evidence="3" id="KW-0805">Transcription regulation</keyword>
<sequence length="349" mass="40269">MGCTPLDKQKQKHKKGLWSPDEDMKLKSYILKHGHGCWSSVPINTVICTCRWSQISQHLPGRTDNEIKNYWHSYLKKRMAKTVETEDHVKDEYTNVQNRISELSPSSLKSTPHNSNYESFENMEGSLIETDQSQNCNLPKVFFAEWLSLDQFHVQDMGGNFDHFNNIFESQSSNDSIMMNEGTFDTKSNSVSYDDMLQLPFKFEDQISESGLVDYFPVFIFPSHTHRRRLTNQERSRAIHHHRRSKSEPPLQAEPPPLLLLEGNHTPFSLQFVRFVSFGARGKGDGIGGSLRMEARVRIGSRGRGIERVSEVVMVEATMTYRRRSGEDVEQGNLFWAEGVDWFWAWVLG</sequence>
<evidence type="ECO:0000313" key="10">
    <source>
        <dbReference type="EMBL" id="KAK4489546.1"/>
    </source>
</evidence>
<evidence type="ECO:0000256" key="7">
    <source>
        <dbReference type="SAM" id="MobiDB-lite"/>
    </source>
</evidence>